<dbReference type="Proteomes" id="UP001162480">
    <property type="component" value="Chromosome 30"/>
</dbReference>
<proteinExistence type="predicted"/>
<sequence length="197" mass="22369">MLHLPVTQIRFRALDTERRNDYMNILIASYASGMYWDDRNPRSFRHFTGPHICGDSLAIDASTNQILTGSWRRTNILQIWDFLTGSKIHNVPQDMDYTSSLYCAQWLGEDSIVSGGSSRNMAQVHNRTTFNVIGKLTNLPKAVYCIDNDHLGADTTIAIGFDCYIYLVRSERMGELRATTPEIASVRAYSVNNDFCE</sequence>
<evidence type="ECO:0000313" key="1">
    <source>
        <dbReference type="EMBL" id="CAI9744422.1"/>
    </source>
</evidence>
<keyword evidence="2" id="KW-1185">Reference proteome</keyword>
<dbReference type="EMBL" id="OX597843">
    <property type="protein sequence ID" value="CAI9744422.1"/>
    <property type="molecule type" value="Genomic_DNA"/>
</dbReference>
<protein>
    <submittedName>
        <fullName evidence="1">Repeat-containing 5-like</fullName>
    </submittedName>
</protein>
<dbReference type="InterPro" id="IPR036322">
    <property type="entry name" value="WD40_repeat_dom_sf"/>
</dbReference>
<dbReference type="PANTHER" id="PTHR47822">
    <property type="entry name" value="CARBOHYDRATE BINDING DOMAIN CONTAINING PROTEIN"/>
    <property type="match status" value="1"/>
</dbReference>
<dbReference type="AlphaFoldDB" id="A0AA36C2M5"/>
<evidence type="ECO:0000313" key="2">
    <source>
        <dbReference type="Proteomes" id="UP001162480"/>
    </source>
</evidence>
<name>A0AA36C2M5_OCTVU</name>
<dbReference type="Gene3D" id="2.130.10.10">
    <property type="entry name" value="YVTN repeat-like/Quinoprotein amine dehydrogenase"/>
    <property type="match status" value="1"/>
</dbReference>
<dbReference type="SUPFAM" id="SSF50978">
    <property type="entry name" value="WD40 repeat-like"/>
    <property type="match status" value="1"/>
</dbReference>
<gene>
    <name evidence="1" type="ORF">OCTVUL_1B028806</name>
</gene>
<dbReference type="InterPro" id="IPR015943">
    <property type="entry name" value="WD40/YVTN_repeat-like_dom_sf"/>
</dbReference>
<organism evidence="1 2">
    <name type="scientific">Octopus vulgaris</name>
    <name type="common">Common octopus</name>
    <dbReference type="NCBI Taxonomy" id="6645"/>
    <lineage>
        <taxon>Eukaryota</taxon>
        <taxon>Metazoa</taxon>
        <taxon>Spiralia</taxon>
        <taxon>Lophotrochozoa</taxon>
        <taxon>Mollusca</taxon>
        <taxon>Cephalopoda</taxon>
        <taxon>Coleoidea</taxon>
        <taxon>Octopodiformes</taxon>
        <taxon>Octopoda</taxon>
        <taxon>Incirrata</taxon>
        <taxon>Octopodidae</taxon>
        <taxon>Octopus</taxon>
    </lineage>
</organism>
<reference evidence="1" key="1">
    <citation type="submission" date="2023-08" db="EMBL/GenBank/DDBJ databases">
        <authorList>
            <person name="Alioto T."/>
            <person name="Alioto T."/>
            <person name="Gomez Garrido J."/>
        </authorList>
    </citation>
    <scope>NUCLEOTIDE SEQUENCE</scope>
</reference>
<dbReference type="PANTHER" id="PTHR47822:SF2">
    <property type="entry name" value="F-BOX AND WD-40 DOMAIN PROTEIN 7"/>
    <property type="match status" value="1"/>
</dbReference>
<accession>A0AA36C2M5</accession>